<dbReference type="Proteomes" id="UP000295709">
    <property type="component" value="Unassembled WGS sequence"/>
</dbReference>
<reference evidence="3" key="1">
    <citation type="submission" date="2018-11" db="EMBL/GenBank/DDBJ databases">
        <title>Proposal to divide the Flavobacteriaceae and reorganize its genera based on Amino Acid Identity values calculated from whole genome sequences.</title>
        <authorList>
            <person name="Nicholson A.C."/>
            <person name="Gulvik C.A."/>
            <person name="Whitney A.M."/>
            <person name="Humrighouse B.W."/>
            <person name="Bell M."/>
            <person name="Holmes B."/>
            <person name="Steigerwalt A."/>
            <person name="Villarma A."/>
            <person name="Sheth M."/>
            <person name="Batra D."/>
            <person name="Pryor J."/>
            <person name="Bernardet J.-F."/>
            <person name="Hugo C."/>
            <person name="Kampfer P."/>
            <person name="Newman J."/>
            <person name="Mcquiston J.R."/>
        </authorList>
    </citation>
    <scope>NUCLEOTIDE SEQUENCE [LARGE SCALE GENOMIC DNA]</scope>
    <source>
        <strain evidence="3">DSM 15235</strain>
    </source>
</reference>
<dbReference type="OrthoDB" id="799937at2"/>
<organism evidence="1 3">
    <name type="scientific">Chryseobacterium daecheongense</name>
    <dbReference type="NCBI Taxonomy" id="192389"/>
    <lineage>
        <taxon>Bacteria</taxon>
        <taxon>Pseudomonadati</taxon>
        <taxon>Bacteroidota</taxon>
        <taxon>Flavobacteriia</taxon>
        <taxon>Flavobacteriales</taxon>
        <taxon>Weeksellaceae</taxon>
        <taxon>Chryseobacterium group</taxon>
        <taxon>Chryseobacterium</taxon>
    </lineage>
</organism>
<dbReference type="RefSeq" id="WP_123262910.1">
    <property type="nucleotide sequence ID" value="NZ_RJTX01000002.1"/>
</dbReference>
<protein>
    <submittedName>
        <fullName evidence="1">Transposase</fullName>
    </submittedName>
</protein>
<dbReference type="EMBL" id="SOQW01000002">
    <property type="protein sequence ID" value="TDX93145.1"/>
    <property type="molecule type" value="Genomic_DNA"/>
</dbReference>
<keyword evidence="4" id="KW-1185">Reference proteome</keyword>
<evidence type="ECO:0000313" key="1">
    <source>
        <dbReference type="EMBL" id="ROH97694.1"/>
    </source>
</evidence>
<dbReference type="SUPFAM" id="SSF46689">
    <property type="entry name" value="Homeodomain-like"/>
    <property type="match status" value="1"/>
</dbReference>
<comment type="caution">
    <text evidence="1">The sequence shown here is derived from an EMBL/GenBank/DDBJ whole genome shotgun (WGS) entry which is preliminary data.</text>
</comment>
<name>A0A3N0VY18_9FLAO</name>
<evidence type="ECO:0000313" key="2">
    <source>
        <dbReference type="EMBL" id="TDX93145.1"/>
    </source>
</evidence>
<gene>
    <name evidence="2" type="ORF">BCF50_2102</name>
    <name evidence="1" type="ORF">EGI05_09965</name>
</gene>
<dbReference type="EMBL" id="RJTX01000002">
    <property type="protein sequence ID" value="ROH97694.1"/>
    <property type="molecule type" value="Genomic_DNA"/>
</dbReference>
<proteinExistence type="predicted"/>
<dbReference type="InterPro" id="IPR009057">
    <property type="entry name" value="Homeodomain-like_sf"/>
</dbReference>
<reference evidence="2 4" key="2">
    <citation type="submission" date="2019-03" db="EMBL/GenBank/DDBJ databases">
        <title>Genomic Encyclopedia of Archaeal and Bacterial Type Strains, Phase II (KMG-II): from individual species to whole genera.</title>
        <authorList>
            <person name="Goeker M."/>
        </authorList>
    </citation>
    <scope>NUCLEOTIDE SEQUENCE [LARGE SCALE GENOMIC DNA]</scope>
    <source>
        <strain evidence="2 4">DSM 15235</strain>
    </source>
</reference>
<accession>A0A3N0VY18</accession>
<evidence type="ECO:0000313" key="4">
    <source>
        <dbReference type="Proteomes" id="UP000295709"/>
    </source>
</evidence>
<sequence length="151" mass="17946">MKTANKFDFKDIHIGELICKRVEECDIDLSRISNFFKCTDEEIQQMFRDRDMKAETIMKWSKLLGYDFFRIYSQHLILYAPQANTRLSAANEKETQLPKFRKNIYTIGIINFLIELIETGEKTKLQVVNEYNIPKTTLYKWLDKYGKNKGI</sequence>
<dbReference type="Proteomes" id="UP000269375">
    <property type="component" value="Unassembled WGS sequence"/>
</dbReference>
<dbReference type="AlphaFoldDB" id="A0A3N0VY18"/>
<evidence type="ECO:0000313" key="3">
    <source>
        <dbReference type="Proteomes" id="UP000269375"/>
    </source>
</evidence>